<dbReference type="Proteomes" id="UP000054279">
    <property type="component" value="Unassembled WGS sequence"/>
</dbReference>
<dbReference type="AlphaFoldDB" id="A0A0C9VM05"/>
<accession>A0A0C9VM05</accession>
<proteinExistence type="predicted"/>
<gene>
    <name evidence="1" type="ORF">M422DRAFT_253920</name>
</gene>
<reference evidence="1 2" key="1">
    <citation type="submission" date="2014-06" db="EMBL/GenBank/DDBJ databases">
        <title>Evolutionary Origins and Diversification of the Mycorrhizal Mutualists.</title>
        <authorList>
            <consortium name="DOE Joint Genome Institute"/>
            <consortium name="Mycorrhizal Genomics Consortium"/>
            <person name="Kohler A."/>
            <person name="Kuo A."/>
            <person name="Nagy L.G."/>
            <person name="Floudas D."/>
            <person name="Copeland A."/>
            <person name="Barry K.W."/>
            <person name="Cichocki N."/>
            <person name="Veneault-Fourrey C."/>
            <person name="LaButti K."/>
            <person name="Lindquist E.A."/>
            <person name="Lipzen A."/>
            <person name="Lundell T."/>
            <person name="Morin E."/>
            <person name="Murat C."/>
            <person name="Riley R."/>
            <person name="Ohm R."/>
            <person name="Sun H."/>
            <person name="Tunlid A."/>
            <person name="Henrissat B."/>
            <person name="Grigoriev I.V."/>
            <person name="Hibbett D.S."/>
            <person name="Martin F."/>
        </authorList>
    </citation>
    <scope>NUCLEOTIDE SEQUENCE [LARGE SCALE GENOMIC DNA]</scope>
    <source>
        <strain evidence="1 2">SS14</strain>
    </source>
</reference>
<dbReference type="HOGENOM" id="CLU_2689414_0_0_1"/>
<name>A0A0C9VM05_SPHS4</name>
<protein>
    <submittedName>
        <fullName evidence="1">Uncharacterized protein</fullName>
    </submittedName>
</protein>
<evidence type="ECO:0000313" key="1">
    <source>
        <dbReference type="EMBL" id="KIJ42827.1"/>
    </source>
</evidence>
<dbReference type="EMBL" id="KN837127">
    <property type="protein sequence ID" value="KIJ42827.1"/>
    <property type="molecule type" value="Genomic_DNA"/>
</dbReference>
<sequence length="74" mass="8218">MTDLELPAYMLAWKTLGKVDRMEEVPVGDPRRTVLGFQADKKFGRLAPTFSFNDQSPFQSGTLLESARPGKDSA</sequence>
<keyword evidence="2" id="KW-1185">Reference proteome</keyword>
<organism evidence="1 2">
    <name type="scientific">Sphaerobolus stellatus (strain SS14)</name>
    <dbReference type="NCBI Taxonomy" id="990650"/>
    <lineage>
        <taxon>Eukaryota</taxon>
        <taxon>Fungi</taxon>
        <taxon>Dikarya</taxon>
        <taxon>Basidiomycota</taxon>
        <taxon>Agaricomycotina</taxon>
        <taxon>Agaricomycetes</taxon>
        <taxon>Phallomycetidae</taxon>
        <taxon>Geastrales</taxon>
        <taxon>Sphaerobolaceae</taxon>
        <taxon>Sphaerobolus</taxon>
    </lineage>
</organism>
<evidence type="ECO:0000313" key="2">
    <source>
        <dbReference type="Proteomes" id="UP000054279"/>
    </source>
</evidence>